<evidence type="ECO:0000313" key="1">
    <source>
        <dbReference type="EMBL" id="KKL09237.1"/>
    </source>
</evidence>
<sequence length="142" mass="16975">MPKLDRKFKEYFDWKILPEAERIPLTQKEYAIEKRLDVRTLQRWDKRLDETSGLDIDEQIKRMDDSLYDEALRSTNAKMKELWYTRHGLLIQKSVELKVTLDADEYAKLGREAERELREGGFYPQGEVEVQEVNTLLPENIR</sequence>
<proteinExistence type="predicted"/>
<accession>A0A0F9B627</accession>
<organism evidence="1">
    <name type="scientific">marine sediment metagenome</name>
    <dbReference type="NCBI Taxonomy" id="412755"/>
    <lineage>
        <taxon>unclassified sequences</taxon>
        <taxon>metagenomes</taxon>
        <taxon>ecological metagenomes</taxon>
    </lineage>
</organism>
<dbReference type="EMBL" id="LAZR01042563">
    <property type="protein sequence ID" value="KKL09237.1"/>
    <property type="molecule type" value="Genomic_DNA"/>
</dbReference>
<reference evidence="1" key="1">
    <citation type="journal article" date="2015" name="Nature">
        <title>Complex archaea that bridge the gap between prokaryotes and eukaryotes.</title>
        <authorList>
            <person name="Spang A."/>
            <person name="Saw J.H."/>
            <person name="Jorgensen S.L."/>
            <person name="Zaremba-Niedzwiedzka K."/>
            <person name="Martijn J."/>
            <person name="Lind A.E."/>
            <person name="van Eijk R."/>
            <person name="Schleper C."/>
            <person name="Guy L."/>
            <person name="Ettema T.J."/>
        </authorList>
    </citation>
    <scope>NUCLEOTIDE SEQUENCE</scope>
</reference>
<evidence type="ECO:0008006" key="2">
    <source>
        <dbReference type="Google" id="ProtNLM"/>
    </source>
</evidence>
<comment type="caution">
    <text evidence="1">The sequence shown here is derived from an EMBL/GenBank/DDBJ whole genome shotgun (WGS) entry which is preliminary data.</text>
</comment>
<protein>
    <recommendedName>
        <fullName evidence="2">Homeodomain phBC6A51-type domain-containing protein</fullName>
    </recommendedName>
</protein>
<dbReference type="AlphaFoldDB" id="A0A0F9B627"/>
<name>A0A0F9B627_9ZZZZ</name>
<gene>
    <name evidence="1" type="ORF">LCGC14_2567880</name>
</gene>